<evidence type="ECO:0000256" key="2">
    <source>
        <dbReference type="ARBA" id="ARBA00022833"/>
    </source>
</evidence>
<proteinExistence type="inferred from homology"/>
<sequence length="294" mass="31929">MRDELIRATADQGRIRFIGARTTHLVSTAQQKHQTWPVASAALGRTLTAAALMGSMLKAEDRVTLRILGDGPLGAIVAQGDAKGQVRGYVQNPTIELPPTPEGKLDVGRGVGKEGHLHVTRDLGLKDTFTGTSALVSGEIAEDLTHYFFTSEQTPSAVALGVLIDVDGSVLKAGGYILQLMPGADDETIDLLEQCIARLGPISKYLAAGKSTKEMMEDLLGELDPKVLNSYEPEFYCGCDRERLSTLLKSFGPDELADMRREQGGAEAICHFCSEKYQFSADELLAWEQEMRET</sequence>
<dbReference type="GO" id="GO:0005737">
    <property type="term" value="C:cytoplasm"/>
    <property type="evidence" value="ECO:0007669"/>
    <property type="project" value="UniProtKB-SubCell"/>
</dbReference>
<dbReference type="Gene3D" id="3.90.1280.10">
    <property type="entry name" value="HSP33 redox switch-like"/>
    <property type="match status" value="1"/>
</dbReference>
<evidence type="ECO:0000256" key="5">
    <source>
        <dbReference type="ARBA" id="ARBA00023284"/>
    </source>
</evidence>
<keyword evidence="5 6" id="KW-0676">Redox-active center</keyword>
<comment type="subcellular location">
    <subcellularLocation>
        <location evidence="6">Cytoplasm</location>
    </subcellularLocation>
</comment>
<gene>
    <name evidence="6" type="primary">hslO</name>
    <name evidence="7" type="ORF">GJ688_01460</name>
</gene>
<evidence type="ECO:0000313" key="8">
    <source>
        <dbReference type="Proteomes" id="UP000430670"/>
    </source>
</evidence>
<evidence type="ECO:0000256" key="3">
    <source>
        <dbReference type="ARBA" id="ARBA00023157"/>
    </source>
</evidence>
<reference evidence="7 8" key="1">
    <citation type="submission" date="2019-11" db="EMBL/GenBank/DDBJ databases">
        <title>Whole-genome sequence of a the green, strictly anaerobic photosynthetic bacterium Heliobacillus mobilis DSM 6151.</title>
        <authorList>
            <person name="Kyndt J.A."/>
            <person name="Meyer T.E."/>
        </authorList>
    </citation>
    <scope>NUCLEOTIDE SEQUENCE [LARGE SCALE GENOMIC DNA]</scope>
    <source>
        <strain evidence="7 8">DSM 6151</strain>
    </source>
</reference>
<dbReference type="AlphaFoldDB" id="A0A6I3SB57"/>
<keyword evidence="3 6" id="KW-1015">Disulfide bond</keyword>
<dbReference type="PANTHER" id="PTHR30111">
    <property type="entry name" value="33 KDA CHAPERONIN"/>
    <property type="match status" value="1"/>
</dbReference>
<dbReference type="GO" id="GO:0042026">
    <property type="term" value="P:protein refolding"/>
    <property type="evidence" value="ECO:0007669"/>
    <property type="project" value="TreeGrafter"/>
</dbReference>
<evidence type="ECO:0000256" key="6">
    <source>
        <dbReference type="HAMAP-Rule" id="MF_00117"/>
    </source>
</evidence>
<feature type="disulfide bond" description="Redox-active" evidence="6">
    <location>
        <begin position="237"/>
        <end position="239"/>
    </location>
</feature>
<dbReference type="Pfam" id="PF01430">
    <property type="entry name" value="HSP33"/>
    <property type="match status" value="1"/>
</dbReference>
<comment type="PTM">
    <text evidence="6">Under oxidizing conditions two disulfide bonds are formed involving the reactive cysteines. Under reducing conditions zinc is bound to the reactive cysteines and the protein is inactive.</text>
</comment>
<dbReference type="NCBIfam" id="NF001033">
    <property type="entry name" value="PRK00114.1"/>
    <property type="match status" value="1"/>
</dbReference>
<dbReference type="RefSeq" id="WP_170291553.1">
    <property type="nucleotide sequence ID" value="NZ_WNKU01000001.1"/>
</dbReference>
<dbReference type="SUPFAM" id="SSF64397">
    <property type="entry name" value="Hsp33 domain"/>
    <property type="match status" value="1"/>
</dbReference>
<evidence type="ECO:0000313" key="7">
    <source>
        <dbReference type="EMBL" id="MTV47647.1"/>
    </source>
</evidence>
<dbReference type="HAMAP" id="MF_00117">
    <property type="entry name" value="HslO"/>
    <property type="match status" value="1"/>
</dbReference>
<evidence type="ECO:0000256" key="4">
    <source>
        <dbReference type="ARBA" id="ARBA00023186"/>
    </source>
</evidence>
<dbReference type="PIRSF" id="PIRSF005261">
    <property type="entry name" value="Heat_shock_Hsp33"/>
    <property type="match status" value="1"/>
</dbReference>
<feature type="disulfide bond" description="Redox-active" evidence="6">
    <location>
        <begin position="270"/>
        <end position="273"/>
    </location>
</feature>
<keyword evidence="1 6" id="KW-0963">Cytoplasm</keyword>
<comment type="function">
    <text evidence="6">Redox regulated molecular chaperone. Protects both thermally unfolding and oxidatively damaged proteins from irreversible aggregation. Plays an important role in the bacterial defense system toward oxidative stress.</text>
</comment>
<protein>
    <recommendedName>
        <fullName evidence="6">33 kDa chaperonin</fullName>
    </recommendedName>
    <alternativeName>
        <fullName evidence="6">Heat shock protein 33 homolog</fullName>
        <shortName evidence="6">HSP33</shortName>
    </alternativeName>
</protein>
<evidence type="ECO:0000256" key="1">
    <source>
        <dbReference type="ARBA" id="ARBA00022490"/>
    </source>
</evidence>
<keyword evidence="4 6" id="KW-0143">Chaperone</keyword>
<keyword evidence="2 6" id="KW-0862">Zinc</keyword>
<dbReference type="InterPro" id="IPR000397">
    <property type="entry name" value="Heat_shock_Hsp33"/>
</dbReference>
<name>A0A6I3SB57_HELMO</name>
<organism evidence="7 8">
    <name type="scientific">Heliobacterium mobile</name>
    <name type="common">Heliobacillus mobilis</name>
    <dbReference type="NCBI Taxonomy" id="28064"/>
    <lineage>
        <taxon>Bacteria</taxon>
        <taxon>Bacillati</taxon>
        <taxon>Bacillota</taxon>
        <taxon>Clostridia</taxon>
        <taxon>Eubacteriales</taxon>
        <taxon>Heliobacteriaceae</taxon>
        <taxon>Heliobacterium</taxon>
    </lineage>
</organism>
<comment type="caution">
    <text evidence="7">The sequence shown here is derived from an EMBL/GenBank/DDBJ whole genome shotgun (WGS) entry which is preliminary data.</text>
</comment>
<accession>A0A6I3SB57</accession>
<dbReference type="GO" id="GO:0044183">
    <property type="term" value="F:protein folding chaperone"/>
    <property type="evidence" value="ECO:0007669"/>
    <property type="project" value="TreeGrafter"/>
</dbReference>
<dbReference type="InterPro" id="IPR016154">
    <property type="entry name" value="Heat_shock_Hsp33_C"/>
</dbReference>
<dbReference type="GO" id="GO:0051082">
    <property type="term" value="F:unfolded protein binding"/>
    <property type="evidence" value="ECO:0007669"/>
    <property type="project" value="UniProtKB-UniRule"/>
</dbReference>
<dbReference type="CDD" id="cd00498">
    <property type="entry name" value="Hsp33"/>
    <property type="match status" value="1"/>
</dbReference>
<dbReference type="SUPFAM" id="SSF118352">
    <property type="entry name" value="HSP33 redox switch-like"/>
    <property type="match status" value="1"/>
</dbReference>
<dbReference type="EMBL" id="WNKU01000001">
    <property type="protein sequence ID" value="MTV47647.1"/>
    <property type="molecule type" value="Genomic_DNA"/>
</dbReference>
<comment type="similarity">
    <text evidence="6">Belongs to the HSP33 family.</text>
</comment>
<dbReference type="Gene3D" id="3.55.30.10">
    <property type="entry name" value="Hsp33 domain"/>
    <property type="match status" value="1"/>
</dbReference>
<keyword evidence="8" id="KW-1185">Reference proteome</keyword>
<dbReference type="Proteomes" id="UP000430670">
    <property type="component" value="Unassembled WGS sequence"/>
</dbReference>
<dbReference type="PANTHER" id="PTHR30111:SF1">
    <property type="entry name" value="33 KDA CHAPERONIN"/>
    <property type="match status" value="1"/>
</dbReference>
<dbReference type="InterPro" id="IPR016153">
    <property type="entry name" value="Heat_shock_Hsp33_N"/>
</dbReference>